<evidence type="ECO:0000259" key="3">
    <source>
        <dbReference type="Pfam" id="PF00085"/>
    </source>
</evidence>
<protein>
    <submittedName>
        <fullName evidence="4">Thioredoxin family protein</fullName>
    </submittedName>
</protein>
<dbReference type="GO" id="GO:0015035">
    <property type="term" value="F:protein-disulfide reductase activity"/>
    <property type="evidence" value="ECO:0007669"/>
    <property type="project" value="TreeGrafter"/>
</dbReference>
<evidence type="ECO:0000256" key="1">
    <source>
        <dbReference type="ARBA" id="ARBA00008987"/>
    </source>
</evidence>
<gene>
    <name evidence="4" type="ORF">K8V39_11630</name>
</gene>
<dbReference type="PANTHER" id="PTHR45663:SF11">
    <property type="entry name" value="GEO12009P1"/>
    <property type="match status" value="1"/>
</dbReference>
<dbReference type="GO" id="GO:0005737">
    <property type="term" value="C:cytoplasm"/>
    <property type="evidence" value="ECO:0007669"/>
    <property type="project" value="TreeGrafter"/>
</dbReference>
<evidence type="ECO:0000256" key="2">
    <source>
        <dbReference type="ARBA" id="ARBA00023284"/>
    </source>
</evidence>
<comment type="similarity">
    <text evidence="1">Belongs to the thioredoxin family.</text>
</comment>
<dbReference type="InterPro" id="IPR036249">
    <property type="entry name" value="Thioredoxin-like_sf"/>
</dbReference>
<dbReference type="SUPFAM" id="SSF52833">
    <property type="entry name" value="Thioredoxin-like"/>
    <property type="match status" value="1"/>
</dbReference>
<dbReference type="AlphaFoldDB" id="A0A9D3AJX3"/>
<keyword evidence="2" id="KW-0676">Redox-active center</keyword>
<reference evidence="4" key="1">
    <citation type="journal article" date="2021" name="PeerJ">
        <title>Extensive microbial diversity within the chicken gut microbiome revealed by metagenomics and culture.</title>
        <authorList>
            <person name="Gilroy R."/>
            <person name="Ravi A."/>
            <person name="Getino M."/>
            <person name="Pursley I."/>
            <person name="Horton D.L."/>
            <person name="Alikhan N.F."/>
            <person name="Baker D."/>
            <person name="Gharbi K."/>
            <person name="Hall N."/>
            <person name="Watson M."/>
            <person name="Adriaenssens E.M."/>
            <person name="Foster-Nyarko E."/>
            <person name="Jarju S."/>
            <person name="Secka A."/>
            <person name="Antonio M."/>
            <person name="Oren A."/>
            <person name="Chaudhuri R.R."/>
            <person name="La Ragione R."/>
            <person name="Hildebrand F."/>
            <person name="Pallen M.J."/>
        </authorList>
    </citation>
    <scope>NUCLEOTIDE SEQUENCE</scope>
    <source>
        <strain evidence="4">USAMLcec4-12693</strain>
    </source>
</reference>
<dbReference type="Proteomes" id="UP000813420">
    <property type="component" value="Unassembled WGS sequence"/>
</dbReference>
<dbReference type="CDD" id="cd02947">
    <property type="entry name" value="TRX_family"/>
    <property type="match status" value="1"/>
</dbReference>
<evidence type="ECO:0000313" key="4">
    <source>
        <dbReference type="EMBL" id="HJH50895.1"/>
    </source>
</evidence>
<dbReference type="PANTHER" id="PTHR45663">
    <property type="entry name" value="GEO12009P1"/>
    <property type="match status" value="1"/>
</dbReference>
<comment type="caution">
    <text evidence="4">The sequence shown here is derived from an EMBL/GenBank/DDBJ whole genome shotgun (WGS) entry which is preliminary data.</text>
</comment>
<accession>A0A9D3AJX3</accession>
<dbReference type="RefSeq" id="WP_270644595.1">
    <property type="nucleotide sequence ID" value="NZ_DYXE01000091.1"/>
</dbReference>
<feature type="domain" description="Thioredoxin" evidence="3">
    <location>
        <begin position="2"/>
        <end position="101"/>
    </location>
</feature>
<dbReference type="Pfam" id="PF00085">
    <property type="entry name" value="Thioredoxin"/>
    <property type="match status" value="1"/>
</dbReference>
<name>A0A9D3AJX3_9FIRM</name>
<organism evidence="4 5">
    <name type="scientific">Merdimonas faecis</name>
    <dbReference type="NCBI Taxonomy" id="1653435"/>
    <lineage>
        <taxon>Bacteria</taxon>
        <taxon>Bacillati</taxon>
        <taxon>Bacillota</taxon>
        <taxon>Clostridia</taxon>
        <taxon>Lachnospirales</taxon>
        <taxon>Lachnospiraceae</taxon>
        <taxon>Merdimonas</taxon>
    </lineage>
</organism>
<dbReference type="EMBL" id="DYXE01000091">
    <property type="protein sequence ID" value="HJH50895.1"/>
    <property type="molecule type" value="Genomic_DNA"/>
</dbReference>
<dbReference type="InterPro" id="IPR013766">
    <property type="entry name" value="Thioredoxin_domain"/>
</dbReference>
<evidence type="ECO:0000313" key="5">
    <source>
        <dbReference type="Proteomes" id="UP000813420"/>
    </source>
</evidence>
<reference evidence="4" key="2">
    <citation type="submission" date="2021-09" db="EMBL/GenBank/DDBJ databases">
        <authorList>
            <person name="Gilroy R."/>
        </authorList>
    </citation>
    <scope>NUCLEOTIDE SEQUENCE</scope>
    <source>
        <strain evidence="4">USAMLcec4-12693</strain>
    </source>
</reference>
<sequence length="107" mass="11939">MLHLNKDSFSAALDASPLPAVVMFYANWCSKCAMMKPVAEDLEAYFQNRILFYEVDVEESPQLADQYAGELVPAFVCISRGTVVGAMSGIIEEGLLKERIQKIFRNS</sequence>
<dbReference type="Gene3D" id="3.40.30.10">
    <property type="entry name" value="Glutaredoxin"/>
    <property type="match status" value="1"/>
</dbReference>
<proteinExistence type="inferred from homology"/>